<dbReference type="EMBL" id="JAYDYW010000016">
    <property type="protein sequence ID" value="MEE1675781.1"/>
    <property type="molecule type" value="Genomic_DNA"/>
</dbReference>
<feature type="domain" description="SnoaL-like" evidence="1">
    <location>
        <begin position="28"/>
        <end position="122"/>
    </location>
</feature>
<dbReference type="SUPFAM" id="SSF54427">
    <property type="entry name" value="NTF2-like"/>
    <property type="match status" value="1"/>
</dbReference>
<comment type="caution">
    <text evidence="2">The sequence shown here is derived from an EMBL/GenBank/DDBJ whole genome shotgun (WGS) entry which is preliminary data.</text>
</comment>
<name>A0ABU7G8V5_9ALTE</name>
<dbReference type="Pfam" id="PF12680">
    <property type="entry name" value="SnoaL_2"/>
    <property type="match status" value="1"/>
</dbReference>
<keyword evidence="3" id="KW-1185">Reference proteome</keyword>
<proteinExistence type="predicted"/>
<evidence type="ECO:0000259" key="1">
    <source>
        <dbReference type="Pfam" id="PF12680"/>
    </source>
</evidence>
<evidence type="ECO:0000313" key="2">
    <source>
        <dbReference type="EMBL" id="MEE1675781.1"/>
    </source>
</evidence>
<dbReference type="InterPro" id="IPR032710">
    <property type="entry name" value="NTF2-like_dom_sf"/>
</dbReference>
<organism evidence="2 3">
    <name type="scientific">Agarivorans aestuarii</name>
    <dbReference type="NCBI Taxonomy" id="1563703"/>
    <lineage>
        <taxon>Bacteria</taxon>
        <taxon>Pseudomonadati</taxon>
        <taxon>Pseudomonadota</taxon>
        <taxon>Gammaproteobacteria</taxon>
        <taxon>Alteromonadales</taxon>
        <taxon>Alteromonadaceae</taxon>
        <taxon>Agarivorans</taxon>
    </lineage>
</organism>
<sequence length="151" mass="16558">MNDIQTAFTDFSGMLKNALGEKLDPSAESFIDMVARDGVMEFPYAPEGAVKKIEGSEALAKYLLSVSEVISIGEISNPTVHHTQDPNVVIIEFECAGRGLKTGRAYNQRYISVITLKNGKIQKYLDYWNPIIALDAIGDLSSPTQSEGDKK</sequence>
<evidence type="ECO:0000313" key="3">
    <source>
        <dbReference type="Proteomes" id="UP001310248"/>
    </source>
</evidence>
<dbReference type="Proteomes" id="UP001310248">
    <property type="component" value="Unassembled WGS sequence"/>
</dbReference>
<protein>
    <submittedName>
        <fullName evidence="2">Nuclear transport factor 2 family protein</fullName>
    </submittedName>
</protein>
<dbReference type="Gene3D" id="3.10.450.50">
    <property type="match status" value="1"/>
</dbReference>
<reference evidence="3" key="1">
    <citation type="submission" date="2023-07" db="EMBL/GenBank/DDBJ databases">
        <title>Draft genome sequence of Agarivorans aestuarii strain ZMCS4, a CAZymes producing bacteria isolated from the marine brown algae Clodostephus spongiosus.</title>
        <authorList>
            <person name="Lorente B."/>
            <person name="Cabral C."/>
            <person name="Frias J."/>
            <person name="Faria J."/>
            <person name="Toubarro D."/>
        </authorList>
    </citation>
    <scope>NUCLEOTIDE SEQUENCE [LARGE SCALE GENOMIC DNA]</scope>
    <source>
        <strain evidence="3">ZMCS4</strain>
    </source>
</reference>
<gene>
    <name evidence="2" type="ORF">SNR37_001108</name>
</gene>
<dbReference type="RefSeq" id="WP_329776566.1">
    <property type="nucleotide sequence ID" value="NZ_JAYDYW010000016.1"/>
</dbReference>
<accession>A0ABU7G8V5</accession>
<dbReference type="InterPro" id="IPR037401">
    <property type="entry name" value="SnoaL-like"/>
</dbReference>